<reference evidence="2 3" key="1">
    <citation type="submission" date="2024-08" db="EMBL/GenBank/DDBJ databases">
        <title>Two novel Cytobacillus novel species.</title>
        <authorList>
            <person name="Liu G."/>
        </authorList>
    </citation>
    <scope>NUCLEOTIDE SEQUENCE [LARGE SCALE GENOMIC DNA]</scope>
    <source>
        <strain evidence="2 3">FJAT-53684</strain>
    </source>
</reference>
<dbReference type="Pfam" id="PF02861">
    <property type="entry name" value="Clp_N"/>
    <property type="match status" value="1"/>
</dbReference>
<dbReference type="InterPro" id="IPR004176">
    <property type="entry name" value="Clp_R_N"/>
</dbReference>
<accession>A0ABW6K2W0</accession>
<dbReference type="Gene3D" id="1.10.1780.10">
    <property type="entry name" value="Clp, N-terminal domain"/>
    <property type="match status" value="1"/>
</dbReference>
<comment type="caution">
    <text evidence="2">The sequence shown here is derived from an EMBL/GenBank/DDBJ whole genome shotgun (WGS) entry which is preliminary data.</text>
</comment>
<evidence type="ECO:0000313" key="2">
    <source>
        <dbReference type="EMBL" id="MFE8697625.1"/>
    </source>
</evidence>
<gene>
    <name evidence="2" type="ORF">ACFYKT_14885</name>
</gene>
<dbReference type="Pfam" id="PF00583">
    <property type="entry name" value="Acetyltransf_1"/>
    <property type="match status" value="1"/>
</dbReference>
<protein>
    <submittedName>
        <fullName evidence="2">GNAT family N-acetyltransferase</fullName>
        <ecNumber evidence="2">2.3.1.-</ecNumber>
    </submittedName>
</protein>
<keyword evidence="2" id="KW-0012">Acyltransferase</keyword>
<feature type="domain" description="N-acetyltransferase" evidence="1">
    <location>
        <begin position="161"/>
        <end position="285"/>
    </location>
</feature>
<dbReference type="PROSITE" id="PS51186">
    <property type="entry name" value="GNAT"/>
    <property type="match status" value="1"/>
</dbReference>
<sequence length="285" mass="32392">MEALEYSPIHFTERMVRMMRNAEKEADHVLMPVHLLIACLQEKMGALGEISMKCEIEISSLREMATNEKANLDVISVKDARFNIPVSKEVVFVFQEAVNYMKHYNQVFLNEGHLLKALLRTKVIDSYLSDGDKKIILNLGTTSRDMITHLSQYHFPQIDLNIVRKVTISDYSRLIQFVETNFSSEWSQTIKDGFLKSDPSIYIAVAGEEIIGFAAFDVYKGRKCYFGPMGVSKSNRIKGVGTILLHHCLKEMKEIGYEYAIIGGAGPIEFYEKACHAVVIPYHLP</sequence>
<organism evidence="2 3">
    <name type="scientific">Cytobacillus mangrovibacter</name>
    <dbReference type="NCBI Taxonomy" id="3299024"/>
    <lineage>
        <taxon>Bacteria</taxon>
        <taxon>Bacillati</taxon>
        <taxon>Bacillota</taxon>
        <taxon>Bacilli</taxon>
        <taxon>Bacillales</taxon>
        <taxon>Bacillaceae</taxon>
        <taxon>Cytobacillus</taxon>
    </lineage>
</organism>
<evidence type="ECO:0000259" key="1">
    <source>
        <dbReference type="PROSITE" id="PS51186"/>
    </source>
</evidence>
<dbReference type="InterPro" id="IPR036628">
    <property type="entry name" value="Clp_N_dom_sf"/>
</dbReference>
<dbReference type="SUPFAM" id="SSF55729">
    <property type="entry name" value="Acyl-CoA N-acyltransferases (Nat)"/>
    <property type="match status" value="1"/>
</dbReference>
<dbReference type="GO" id="GO:0016746">
    <property type="term" value="F:acyltransferase activity"/>
    <property type="evidence" value="ECO:0007669"/>
    <property type="project" value="UniProtKB-KW"/>
</dbReference>
<dbReference type="SUPFAM" id="SSF81923">
    <property type="entry name" value="Double Clp-N motif"/>
    <property type="match status" value="1"/>
</dbReference>
<keyword evidence="2" id="KW-0808">Transferase</keyword>
<dbReference type="Proteomes" id="UP001601058">
    <property type="component" value="Unassembled WGS sequence"/>
</dbReference>
<dbReference type="InterPro" id="IPR000182">
    <property type="entry name" value="GNAT_dom"/>
</dbReference>
<dbReference type="RefSeq" id="WP_389221153.1">
    <property type="nucleotide sequence ID" value="NZ_JBIACJ010000007.1"/>
</dbReference>
<dbReference type="EC" id="2.3.1.-" evidence="2"/>
<name>A0ABW6K2W0_9BACI</name>
<dbReference type="CDD" id="cd04301">
    <property type="entry name" value="NAT_SF"/>
    <property type="match status" value="1"/>
</dbReference>
<dbReference type="InterPro" id="IPR016181">
    <property type="entry name" value="Acyl_CoA_acyltransferase"/>
</dbReference>
<dbReference type="EMBL" id="JBIACJ010000007">
    <property type="protein sequence ID" value="MFE8697625.1"/>
    <property type="molecule type" value="Genomic_DNA"/>
</dbReference>
<dbReference type="Gene3D" id="3.40.630.30">
    <property type="match status" value="1"/>
</dbReference>
<evidence type="ECO:0000313" key="3">
    <source>
        <dbReference type="Proteomes" id="UP001601058"/>
    </source>
</evidence>
<proteinExistence type="predicted"/>
<keyword evidence="3" id="KW-1185">Reference proteome</keyword>